<protein>
    <submittedName>
        <fullName evidence="1">Uncharacterized protein</fullName>
    </submittedName>
</protein>
<accession>A0ABD2KUT8</accession>
<comment type="caution">
    <text evidence="1">The sequence shown here is derived from an EMBL/GenBank/DDBJ whole genome shotgun (WGS) entry which is preliminary data.</text>
</comment>
<dbReference type="AlphaFoldDB" id="A0ABD2KUT8"/>
<keyword evidence="2" id="KW-1185">Reference proteome</keyword>
<organism evidence="1 2">
    <name type="scientific">Heterodera trifolii</name>
    <dbReference type="NCBI Taxonomy" id="157864"/>
    <lineage>
        <taxon>Eukaryota</taxon>
        <taxon>Metazoa</taxon>
        <taxon>Ecdysozoa</taxon>
        <taxon>Nematoda</taxon>
        <taxon>Chromadorea</taxon>
        <taxon>Rhabditida</taxon>
        <taxon>Tylenchina</taxon>
        <taxon>Tylenchomorpha</taxon>
        <taxon>Tylenchoidea</taxon>
        <taxon>Heteroderidae</taxon>
        <taxon>Heteroderinae</taxon>
        <taxon>Heterodera</taxon>
    </lineage>
</organism>
<name>A0ABD2KUT8_9BILA</name>
<reference evidence="1 2" key="1">
    <citation type="submission" date="2024-10" db="EMBL/GenBank/DDBJ databases">
        <authorList>
            <person name="Kim D."/>
        </authorList>
    </citation>
    <scope>NUCLEOTIDE SEQUENCE [LARGE SCALE GENOMIC DNA]</scope>
    <source>
        <strain evidence="1">BH-2024</strain>
    </source>
</reference>
<dbReference type="Proteomes" id="UP001620626">
    <property type="component" value="Unassembled WGS sequence"/>
</dbReference>
<sequence>MPKQLTASMTSTHKNSSMISRIQRRLYKCSSSSSKSVVENGHFAANHVQQSEIDACKWKPLIGWKQPINALI</sequence>
<dbReference type="EMBL" id="JBICBT010000638">
    <property type="protein sequence ID" value="KAL3106710.1"/>
    <property type="molecule type" value="Genomic_DNA"/>
</dbReference>
<proteinExistence type="predicted"/>
<gene>
    <name evidence="1" type="ORF">niasHT_019838</name>
</gene>
<evidence type="ECO:0000313" key="2">
    <source>
        <dbReference type="Proteomes" id="UP001620626"/>
    </source>
</evidence>
<evidence type="ECO:0000313" key="1">
    <source>
        <dbReference type="EMBL" id="KAL3106710.1"/>
    </source>
</evidence>